<dbReference type="Proteomes" id="UP000596742">
    <property type="component" value="Unassembled WGS sequence"/>
</dbReference>
<keyword evidence="7" id="KW-1185">Reference proteome</keyword>
<accession>A0A8B6H9J9</accession>
<feature type="domain" description="C2H2-type" evidence="5">
    <location>
        <begin position="170"/>
        <end position="191"/>
    </location>
</feature>
<protein>
    <recommendedName>
        <fullName evidence="5">C2H2-type domain-containing protein</fullName>
    </recommendedName>
</protein>
<dbReference type="Pfam" id="PF00096">
    <property type="entry name" value="zf-C2H2"/>
    <property type="match status" value="1"/>
</dbReference>
<dbReference type="GO" id="GO:0000977">
    <property type="term" value="F:RNA polymerase II transcription regulatory region sequence-specific DNA binding"/>
    <property type="evidence" value="ECO:0007669"/>
    <property type="project" value="TreeGrafter"/>
</dbReference>
<evidence type="ECO:0000313" key="6">
    <source>
        <dbReference type="EMBL" id="VDI76474.1"/>
    </source>
</evidence>
<organism evidence="6 7">
    <name type="scientific">Mytilus galloprovincialis</name>
    <name type="common">Mediterranean mussel</name>
    <dbReference type="NCBI Taxonomy" id="29158"/>
    <lineage>
        <taxon>Eukaryota</taxon>
        <taxon>Metazoa</taxon>
        <taxon>Spiralia</taxon>
        <taxon>Lophotrochozoa</taxon>
        <taxon>Mollusca</taxon>
        <taxon>Bivalvia</taxon>
        <taxon>Autobranchia</taxon>
        <taxon>Pteriomorphia</taxon>
        <taxon>Mytilida</taxon>
        <taxon>Mytiloidea</taxon>
        <taxon>Mytilidae</taxon>
        <taxon>Mytilinae</taxon>
        <taxon>Mytilus</taxon>
    </lineage>
</organism>
<dbReference type="GO" id="GO:0008270">
    <property type="term" value="F:zinc ion binding"/>
    <property type="evidence" value="ECO:0007669"/>
    <property type="project" value="UniProtKB-KW"/>
</dbReference>
<dbReference type="PANTHER" id="PTHR24409:SF295">
    <property type="entry name" value="AZ2-RELATED"/>
    <property type="match status" value="1"/>
</dbReference>
<feature type="domain" description="C2H2-type" evidence="5">
    <location>
        <begin position="61"/>
        <end position="82"/>
    </location>
</feature>
<feature type="domain" description="C2H2-type" evidence="5">
    <location>
        <begin position="89"/>
        <end position="110"/>
    </location>
</feature>
<keyword evidence="2" id="KW-0677">Repeat</keyword>
<proteinExistence type="predicted"/>
<dbReference type="AlphaFoldDB" id="A0A8B6H9J9"/>
<dbReference type="InterPro" id="IPR013087">
    <property type="entry name" value="Znf_C2H2_type"/>
</dbReference>
<dbReference type="Gene3D" id="3.30.160.60">
    <property type="entry name" value="Classic Zinc Finger"/>
    <property type="match status" value="1"/>
</dbReference>
<dbReference type="GO" id="GO:0000981">
    <property type="term" value="F:DNA-binding transcription factor activity, RNA polymerase II-specific"/>
    <property type="evidence" value="ECO:0007669"/>
    <property type="project" value="TreeGrafter"/>
</dbReference>
<name>A0A8B6H9J9_MYTGA</name>
<keyword evidence="1" id="KW-0479">Metal-binding</keyword>
<dbReference type="InterPro" id="IPR036236">
    <property type="entry name" value="Znf_C2H2_sf"/>
</dbReference>
<evidence type="ECO:0000256" key="2">
    <source>
        <dbReference type="ARBA" id="ARBA00022737"/>
    </source>
</evidence>
<evidence type="ECO:0000256" key="4">
    <source>
        <dbReference type="ARBA" id="ARBA00022833"/>
    </source>
</evidence>
<dbReference type="GO" id="GO:0005634">
    <property type="term" value="C:nucleus"/>
    <property type="evidence" value="ECO:0007669"/>
    <property type="project" value="TreeGrafter"/>
</dbReference>
<comment type="caution">
    <text evidence="6">The sequence shown here is derived from an EMBL/GenBank/DDBJ whole genome shotgun (WGS) entry which is preliminary data.</text>
</comment>
<dbReference type="PROSITE" id="PS00028">
    <property type="entry name" value="ZINC_FINGER_C2H2_1"/>
    <property type="match status" value="3"/>
</dbReference>
<reference evidence="6" key="1">
    <citation type="submission" date="2018-11" db="EMBL/GenBank/DDBJ databases">
        <authorList>
            <person name="Alioto T."/>
            <person name="Alioto T."/>
        </authorList>
    </citation>
    <scope>NUCLEOTIDE SEQUENCE</scope>
</reference>
<evidence type="ECO:0000256" key="3">
    <source>
        <dbReference type="ARBA" id="ARBA00022771"/>
    </source>
</evidence>
<dbReference type="EMBL" id="UYJE01009756">
    <property type="protein sequence ID" value="VDI76474.1"/>
    <property type="molecule type" value="Genomic_DNA"/>
</dbReference>
<sequence>MFATIAGRDWHIRWTHVPLVTCNYCYTKCTSEYGLINHIDKYHKDIPKRKNKADNNRVMSCHYCGIQFSSLLKVKNHIQETHTESLLQCYYCDKKVNNLGALYVHIKNKHTDHINDLKIIRLKIKEHMRMSSGATSSNSHTNMSTTNCNYQDGSKIDGNNNTVTLPCQSCEFCERKFHTDDLLYSHMFSRHQDKVRRLFLESNEKLKIQYITQQGLEKYIHHPNCIYLKLSIIDEPQWGTVDFNLPSCQYCGESFVSLHELQIHTCIQKKYIKTEHQESCSNETFPSTWGLKSHDEILEKDGCKNMNISPKIEGGDGCHRMLIKEEPPECFLPYHIDNHTHNK</sequence>
<gene>
    <name evidence="6" type="ORF">MGAL_10B076354</name>
</gene>
<evidence type="ECO:0000259" key="5">
    <source>
        <dbReference type="PROSITE" id="PS00028"/>
    </source>
</evidence>
<keyword evidence="3" id="KW-0863">Zinc-finger</keyword>
<dbReference type="SUPFAM" id="SSF57667">
    <property type="entry name" value="beta-beta-alpha zinc fingers"/>
    <property type="match status" value="1"/>
</dbReference>
<evidence type="ECO:0000256" key="1">
    <source>
        <dbReference type="ARBA" id="ARBA00022723"/>
    </source>
</evidence>
<keyword evidence="4" id="KW-0862">Zinc</keyword>
<dbReference type="PANTHER" id="PTHR24409">
    <property type="entry name" value="ZINC FINGER PROTEIN 142"/>
    <property type="match status" value="1"/>
</dbReference>
<dbReference type="SMART" id="SM00355">
    <property type="entry name" value="ZnF_C2H2"/>
    <property type="match status" value="5"/>
</dbReference>
<dbReference type="OrthoDB" id="3565419at2759"/>
<evidence type="ECO:0000313" key="7">
    <source>
        <dbReference type="Proteomes" id="UP000596742"/>
    </source>
</evidence>